<dbReference type="AlphaFoldDB" id="A0A170Z4Y0"/>
<reference evidence="1" key="1">
    <citation type="submission" date="2016-04" db="EMBL/GenBank/DDBJ databases">
        <authorList>
            <person name="Calderon-Fernandez G.M.Sr."/>
        </authorList>
    </citation>
    <scope>NUCLEOTIDE SEQUENCE</scope>
    <source>
        <strain evidence="1">Int1</strain>
        <tissue evidence="1">Integument</tissue>
    </source>
</reference>
<name>A0A170Z4Y0_TRIIF</name>
<sequence>MTENYKNTNRNTTCDNYFTDLVLAQKLSNGLTTRLAP</sequence>
<dbReference type="EMBL" id="GEMB01002599">
    <property type="protein sequence ID" value="JAS00590.1"/>
    <property type="molecule type" value="Transcribed_RNA"/>
</dbReference>
<reference evidence="1" key="2">
    <citation type="journal article" date="2017" name="J. Med. Entomol.">
        <title>Transcriptome Analysis of the Triatoma infestans (Hemiptera: Reduviidae) Integument.</title>
        <authorList>
            <person name="Calderon-Fernandez G.M."/>
            <person name="Moriconi D.E."/>
            <person name="Dulbecco A.B."/>
            <person name="Juarez M.P."/>
        </authorList>
    </citation>
    <scope>NUCLEOTIDE SEQUENCE</scope>
    <source>
        <strain evidence="1">Int1</strain>
        <tissue evidence="1">Integument</tissue>
    </source>
</reference>
<protein>
    <submittedName>
        <fullName evidence="1">Piggybac transposable element-derived protein 4-like protein</fullName>
    </submittedName>
</protein>
<organism evidence="1">
    <name type="scientific">Triatoma infestans</name>
    <name type="common">Assassin bug</name>
    <dbReference type="NCBI Taxonomy" id="30076"/>
    <lineage>
        <taxon>Eukaryota</taxon>
        <taxon>Metazoa</taxon>
        <taxon>Ecdysozoa</taxon>
        <taxon>Arthropoda</taxon>
        <taxon>Hexapoda</taxon>
        <taxon>Insecta</taxon>
        <taxon>Pterygota</taxon>
        <taxon>Neoptera</taxon>
        <taxon>Paraneoptera</taxon>
        <taxon>Hemiptera</taxon>
        <taxon>Heteroptera</taxon>
        <taxon>Panheteroptera</taxon>
        <taxon>Cimicomorpha</taxon>
        <taxon>Reduviidae</taxon>
        <taxon>Triatominae</taxon>
        <taxon>Triatoma</taxon>
    </lineage>
</organism>
<accession>A0A170Z4Y0</accession>
<proteinExistence type="predicted"/>
<evidence type="ECO:0000313" key="1">
    <source>
        <dbReference type="EMBL" id="JAS00590.1"/>
    </source>
</evidence>